<dbReference type="AlphaFoldDB" id="A0A840QDL3"/>
<dbReference type="Proteomes" id="UP000584374">
    <property type="component" value="Unassembled WGS sequence"/>
</dbReference>
<evidence type="ECO:0000313" key="3">
    <source>
        <dbReference type="Proteomes" id="UP000584374"/>
    </source>
</evidence>
<keyword evidence="3" id="KW-1185">Reference proteome</keyword>
<evidence type="ECO:0000259" key="1">
    <source>
        <dbReference type="Pfam" id="PF19493"/>
    </source>
</evidence>
<dbReference type="Pfam" id="PF19493">
    <property type="entry name" value="Trypco1"/>
    <property type="match status" value="1"/>
</dbReference>
<protein>
    <recommendedName>
        <fullName evidence="1">Trypsin-co-occurring domain-containing protein</fullName>
    </recommendedName>
</protein>
<sequence length="113" mass="11531">MGVVGEMAQLVKMPLDDGGELLIEAADGQGSIPVGGGGKVVQASETVQKAMGNIRSAAEAVLGELRAMEQPPAKVNVQFGIKVTGEANLAVAKSAGEANFNVTIEWNGVKPSK</sequence>
<reference evidence="2 3" key="1">
    <citation type="submission" date="2020-08" db="EMBL/GenBank/DDBJ databases">
        <title>Sequencing the genomes of 1000 actinobacteria strains.</title>
        <authorList>
            <person name="Klenk H.-P."/>
        </authorList>
    </citation>
    <scope>NUCLEOTIDE SEQUENCE [LARGE SCALE GENOMIC DNA]</scope>
    <source>
        <strain evidence="2 3">DSM 45584</strain>
    </source>
</reference>
<accession>A0A840QDL3</accession>
<name>A0A840QDL3_9PSEU</name>
<comment type="caution">
    <text evidence="2">The sequence shown here is derived from an EMBL/GenBank/DDBJ whole genome shotgun (WGS) entry which is preliminary data.</text>
</comment>
<proteinExistence type="predicted"/>
<dbReference type="InterPro" id="IPR045794">
    <property type="entry name" value="Trypco1"/>
</dbReference>
<organism evidence="2 3">
    <name type="scientific">Saccharopolyspora phatthalungensis</name>
    <dbReference type="NCBI Taxonomy" id="664693"/>
    <lineage>
        <taxon>Bacteria</taxon>
        <taxon>Bacillati</taxon>
        <taxon>Actinomycetota</taxon>
        <taxon>Actinomycetes</taxon>
        <taxon>Pseudonocardiales</taxon>
        <taxon>Pseudonocardiaceae</taxon>
        <taxon>Saccharopolyspora</taxon>
    </lineage>
</organism>
<gene>
    <name evidence="2" type="ORF">BJ970_002587</name>
</gene>
<dbReference type="RefSeq" id="WP_246470829.1">
    <property type="nucleotide sequence ID" value="NZ_JACHIW010000001.1"/>
</dbReference>
<dbReference type="NCBIfam" id="NF041216">
    <property type="entry name" value="CU044_2847_fam"/>
    <property type="match status" value="1"/>
</dbReference>
<feature type="domain" description="Trypsin-co-occurring" evidence="1">
    <location>
        <begin position="14"/>
        <end position="107"/>
    </location>
</feature>
<dbReference type="EMBL" id="JACHIW010000001">
    <property type="protein sequence ID" value="MBB5155053.1"/>
    <property type="molecule type" value="Genomic_DNA"/>
</dbReference>
<evidence type="ECO:0000313" key="2">
    <source>
        <dbReference type="EMBL" id="MBB5155053.1"/>
    </source>
</evidence>